<evidence type="ECO:0000313" key="3">
    <source>
        <dbReference type="EMBL" id="RGE72458.1"/>
    </source>
</evidence>
<comment type="caution">
    <text evidence="3">The sequence shown here is derived from an EMBL/GenBank/DDBJ whole genome shotgun (WGS) entry which is preliminary data.</text>
</comment>
<dbReference type="Gene3D" id="3.40.190.10">
    <property type="entry name" value="Periplasmic binding protein-like II"/>
    <property type="match status" value="2"/>
</dbReference>
<feature type="region of interest" description="Disordered" evidence="1">
    <location>
        <begin position="21"/>
        <end position="40"/>
    </location>
</feature>
<dbReference type="OrthoDB" id="2491264at2"/>
<dbReference type="Proteomes" id="UP000261166">
    <property type="component" value="Unassembled WGS sequence"/>
</dbReference>
<dbReference type="PANTHER" id="PTHR43649">
    <property type="entry name" value="ARABINOSE-BINDING PROTEIN-RELATED"/>
    <property type="match status" value="1"/>
</dbReference>
<organism evidence="3 4">
    <name type="scientific">Eisenbergiella massiliensis</name>
    <dbReference type="NCBI Taxonomy" id="1720294"/>
    <lineage>
        <taxon>Bacteria</taxon>
        <taxon>Bacillati</taxon>
        <taxon>Bacillota</taxon>
        <taxon>Clostridia</taxon>
        <taxon>Lachnospirales</taxon>
        <taxon>Lachnospiraceae</taxon>
        <taxon>Eisenbergiella</taxon>
    </lineage>
</organism>
<dbReference type="SUPFAM" id="SSF53850">
    <property type="entry name" value="Periplasmic binding protein-like II"/>
    <property type="match status" value="1"/>
</dbReference>
<evidence type="ECO:0000256" key="1">
    <source>
        <dbReference type="SAM" id="MobiDB-lite"/>
    </source>
</evidence>
<dbReference type="PANTHER" id="PTHR43649:SF12">
    <property type="entry name" value="DIACETYLCHITOBIOSE BINDING PROTEIN DASA"/>
    <property type="match status" value="1"/>
</dbReference>
<feature type="compositionally biased region" description="Basic and acidic residues" evidence="1">
    <location>
        <begin position="29"/>
        <end position="40"/>
    </location>
</feature>
<evidence type="ECO:0000256" key="2">
    <source>
        <dbReference type="SAM" id="SignalP"/>
    </source>
</evidence>
<evidence type="ECO:0000313" key="4">
    <source>
        <dbReference type="Proteomes" id="UP000261166"/>
    </source>
</evidence>
<sequence>MKKKVLACILCVCIALSTGCGSSTSAKSTETEEAKTSDAARQEELDNFNLDGTLPIVKDPSKMEPIKIAVVIGAESTVPTKDKEMTKKIMEETGIPIEWQEIPADGSAEKINLMLTSGDYPDVFWNGISSDMAVQYSDQDIFVPTEELITQYAPRLAQIFKDHPEYKQGSTTPNGHSYGFPYIEEMHGLVLTPGPFMINQVWLDKVGKKMPATVDEFVDCLRAFKEAGDLNGNGEADEIPYALEFGNDDGFGSFDSFYYFTGAFGMADSVCSGNAMANHLRLIDGSIKFAAMDDSFRKTCDFFHTMYEEGLIDPDSFAPSGSGTPLYINKLAQSTAVLGAFQCWTPRDNLVDLNVREEYVPLPRLTGSEGKCGNVLNYSEMQDTSMVAITDKCQYPEVIAALVNYCMDPEISITLNWGAIGYTYVKGDDGVLHFNLDENDNIILQNGWQYFSEQRNNTSPTRGSLAVLNEYYDKYADYTWDAVPILEGQRVNGKDECLEEIEAVPKMMLSLEENNKLSQIYGTIDNIVNAYQMDAVMNGTDDAGWDKFKQDLKAAGVDELVGIYQGAYDRYCSFAN</sequence>
<dbReference type="Pfam" id="PF01547">
    <property type="entry name" value="SBP_bac_1"/>
    <property type="match status" value="1"/>
</dbReference>
<keyword evidence="2" id="KW-0732">Signal</keyword>
<dbReference type="InterPro" id="IPR006059">
    <property type="entry name" value="SBP"/>
</dbReference>
<proteinExistence type="predicted"/>
<dbReference type="InterPro" id="IPR050490">
    <property type="entry name" value="Bact_solute-bd_prot1"/>
</dbReference>
<feature type="signal peptide" evidence="2">
    <location>
        <begin position="1"/>
        <end position="28"/>
    </location>
</feature>
<reference evidence="3 4" key="1">
    <citation type="submission" date="2018-08" db="EMBL/GenBank/DDBJ databases">
        <title>A genome reference for cultivated species of the human gut microbiota.</title>
        <authorList>
            <person name="Zou Y."/>
            <person name="Xue W."/>
            <person name="Luo G."/>
        </authorList>
    </citation>
    <scope>NUCLEOTIDE SEQUENCE [LARGE SCALE GENOMIC DNA]</scope>
    <source>
        <strain evidence="3 4">AF26-4BH</strain>
    </source>
</reference>
<name>A0A3E3IZE2_9FIRM</name>
<protein>
    <submittedName>
        <fullName evidence="3">Extracellular solute-binding protein</fullName>
    </submittedName>
</protein>
<dbReference type="EMBL" id="QVLU01000006">
    <property type="protein sequence ID" value="RGE72458.1"/>
    <property type="molecule type" value="Genomic_DNA"/>
</dbReference>
<feature type="chain" id="PRO_5039276555" evidence="2">
    <location>
        <begin position="29"/>
        <end position="576"/>
    </location>
</feature>
<gene>
    <name evidence="3" type="ORF">DWY69_08925</name>
</gene>
<dbReference type="AlphaFoldDB" id="A0A3E3IZE2"/>
<accession>A0A3E3IZE2</accession>
<dbReference type="RefSeq" id="WP_025487583.1">
    <property type="nucleotide sequence ID" value="NZ_JBKVAZ010000006.1"/>
</dbReference>
<dbReference type="PROSITE" id="PS51257">
    <property type="entry name" value="PROKAR_LIPOPROTEIN"/>
    <property type="match status" value="1"/>
</dbReference>